<name>A0ABR7SL47_9ACTN</name>
<dbReference type="EMBL" id="JACTVJ010000010">
    <property type="protein sequence ID" value="MBC9715073.1"/>
    <property type="molecule type" value="Genomic_DNA"/>
</dbReference>
<organism evidence="2 3">
    <name type="scientific">Streptomyces polyasparticus</name>
    <dbReference type="NCBI Taxonomy" id="2767826"/>
    <lineage>
        <taxon>Bacteria</taxon>
        <taxon>Bacillati</taxon>
        <taxon>Actinomycetota</taxon>
        <taxon>Actinomycetes</taxon>
        <taxon>Kitasatosporales</taxon>
        <taxon>Streptomycetaceae</taxon>
        <taxon>Streptomyces</taxon>
    </lineage>
</organism>
<evidence type="ECO:0000313" key="3">
    <source>
        <dbReference type="Proteomes" id="UP000642284"/>
    </source>
</evidence>
<proteinExistence type="predicted"/>
<accession>A0ABR7SL47</accession>
<evidence type="ECO:0000256" key="1">
    <source>
        <dbReference type="SAM" id="MobiDB-lite"/>
    </source>
</evidence>
<dbReference type="Proteomes" id="UP000642284">
    <property type="component" value="Unassembled WGS sequence"/>
</dbReference>
<feature type="region of interest" description="Disordered" evidence="1">
    <location>
        <begin position="129"/>
        <end position="150"/>
    </location>
</feature>
<comment type="caution">
    <text evidence="2">The sequence shown here is derived from an EMBL/GenBank/DDBJ whole genome shotgun (WGS) entry which is preliminary data.</text>
</comment>
<protein>
    <submittedName>
        <fullName evidence="2">Uncharacterized protein</fullName>
    </submittedName>
</protein>
<sequence>MSERRYEVRCAARQVSALFVLRCAALLAVVLWALPLCAHPAHALREAAAAESVSMSVSVSGSMPGSAVDPSTSVPALGHVCPDLEHGGGDAHCRASAGALATTATPVPSAAAHDAVALPAGEALLVHPVRGSPGADAPTPGIHQLQVQRI</sequence>
<evidence type="ECO:0000313" key="2">
    <source>
        <dbReference type="EMBL" id="MBC9715073.1"/>
    </source>
</evidence>
<keyword evidence="3" id="KW-1185">Reference proteome</keyword>
<reference evidence="2 3" key="1">
    <citation type="submission" date="2020-08" db="EMBL/GenBank/DDBJ databases">
        <title>Genemic of Streptomyces polyaspartic.</title>
        <authorList>
            <person name="Liu W."/>
        </authorList>
    </citation>
    <scope>NUCLEOTIDE SEQUENCE [LARGE SCALE GENOMIC DNA]</scope>
    <source>
        <strain evidence="2 3">TRM66268-LWL</strain>
    </source>
</reference>
<dbReference type="RefSeq" id="WP_187815517.1">
    <property type="nucleotide sequence ID" value="NZ_JACTVJ010000010.1"/>
</dbReference>
<gene>
    <name evidence="2" type="ORF">H9Y04_21205</name>
</gene>